<keyword evidence="3" id="KW-1003">Cell membrane</keyword>
<feature type="transmembrane region" description="Helical" evidence="7">
    <location>
        <begin position="78"/>
        <end position="96"/>
    </location>
</feature>
<evidence type="ECO:0000256" key="7">
    <source>
        <dbReference type="SAM" id="Phobius"/>
    </source>
</evidence>
<feature type="transmembrane region" description="Helical" evidence="7">
    <location>
        <begin position="310"/>
        <end position="333"/>
    </location>
</feature>
<evidence type="ECO:0000256" key="3">
    <source>
        <dbReference type="ARBA" id="ARBA00022475"/>
    </source>
</evidence>
<feature type="transmembrane region" description="Helical" evidence="7">
    <location>
        <begin position="45"/>
        <end position="66"/>
    </location>
</feature>
<dbReference type="SUPFAM" id="SSF103473">
    <property type="entry name" value="MFS general substrate transporter"/>
    <property type="match status" value="1"/>
</dbReference>
<dbReference type="Proteomes" id="UP000534783">
    <property type="component" value="Unassembled WGS sequence"/>
</dbReference>
<dbReference type="InterPro" id="IPR036259">
    <property type="entry name" value="MFS_trans_sf"/>
</dbReference>
<feature type="transmembrane region" description="Helical" evidence="7">
    <location>
        <begin position="253"/>
        <end position="275"/>
    </location>
</feature>
<feature type="transmembrane region" description="Helical" evidence="7">
    <location>
        <begin position="374"/>
        <end position="392"/>
    </location>
</feature>
<dbReference type="PANTHER" id="PTHR43414">
    <property type="entry name" value="MULTIDRUG RESISTANCE PROTEIN MDTG"/>
    <property type="match status" value="1"/>
</dbReference>
<comment type="caution">
    <text evidence="9">The sequence shown here is derived from an EMBL/GenBank/DDBJ whole genome shotgun (WGS) entry which is preliminary data.</text>
</comment>
<dbReference type="AlphaFoldDB" id="A0A7X6IDK3"/>
<protein>
    <submittedName>
        <fullName evidence="9">Multidrug efflux MFS transporter</fullName>
    </submittedName>
</protein>
<evidence type="ECO:0000313" key="9">
    <source>
        <dbReference type="EMBL" id="NKE73555.1"/>
    </source>
</evidence>
<dbReference type="RefSeq" id="WP_168063515.1">
    <property type="nucleotide sequence ID" value="NZ_VTOW01000008.1"/>
</dbReference>
<evidence type="ECO:0000256" key="4">
    <source>
        <dbReference type="ARBA" id="ARBA00022692"/>
    </source>
</evidence>
<dbReference type="PROSITE" id="PS50850">
    <property type="entry name" value="MFS"/>
    <property type="match status" value="1"/>
</dbReference>
<feature type="domain" description="Major facilitator superfamily (MFS) profile" evidence="8">
    <location>
        <begin position="7"/>
        <end position="398"/>
    </location>
</feature>
<evidence type="ECO:0000256" key="6">
    <source>
        <dbReference type="ARBA" id="ARBA00023136"/>
    </source>
</evidence>
<name>A0A7X6IDK3_9BACT</name>
<evidence type="ECO:0000256" key="5">
    <source>
        <dbReference type="ARBA" id="ARBA00022989"/>
    </source>
</evidence>
<sequence>MKRDRKAFLVIWVGRFLATAGLAMVVPFLPFYLDELGATGIKENRLWTGLSLAAPAIMFIWAAPLWGRCGDRWGRKWMVVRGVFGIAISLALMSLARTPFQFFLCRLLQGLVGGDNPAAAFVGSQGREEERGRALGSLQSAVAAGSLIGPLIGGPAAYFTGFRPLLLALGFLTGVNGLLSALILREVRPPPKAQIKEGKGPSAPPRPGFFDLLGNRRLRTFLIAGIWIQVGVFGLVTIFAPHVERLTGSAGLAATWVGGLQAILWGAAMVGAPWWGRRNDQTEVEKNFFWSAVAGGLSIFLQAIPQNPAWLIPLRIVQGFCFGAILPSILLVVTQESSDQNRGMWIGAASSFLFIGQILGALFGALLGGGATEWIFILLGGAHIIGGGWVRFKLREPIGAPLYAGRRKGG</sequence>
<dbReference type="GO" id="GO:0022857">
    <property type="term" value="F:transmembrane transporter activity"/>
    <property type="evidence" value="ECO:0007669"/>
    <property type="project" value="InterPro"/>
</dbReference>
<feature type="transmembrane region" description="Helical" evidence="7">
    <location>
        <begin position="221"/>
        <end position="241"/>
    </location>
</feature>
<accession>A0A7X6IDK3</accession>
<dbReference type="InterPro" id="IPR001958">
    <property type="entry name" value="Tet-R_TetA/multi-R_MdtG-like"/>
</dbReference>
<feature type="transmembrane region" description="Helical" evidence="7">
    <location>
        <begin position="345"/>
        <end position="368"/>
    </location>
</feature>
<keyword evidence="6 7" id="KW-0472">Membrane</keyword>
<dbReference type="InterPro" id="IPR020846">
    <property type="entry name" value="MFS_dom"/>
</dbReference>
<dbReference type="PANTHER" id="PTHR43414:SF6">
    <property type="entry name" value="MULTIDRUG RESISTANCE PROTEIN MDTG"/>
    <property type="match status" value="1"/>
</dbReference>
<dbReference type="GO" id="GO:0005886">
    <property type="term" value="C:plasma membrane"/>
    <property type="evidence" value="ECO:0007669"/>
    <property type="project" value="UniProtKB-SubCell"/>
</dbReference>
<keyword evidence="10" id="KW-1185">Reference proteome</keyword>
<reference evidence="9 10" key="1">
    <citation type="journal article" date="2020" name="Nature">
        <title>Bacterial chemolithoautotrophy via manganese oxidation.</title>
        <authorList>
            <person name="Yu H."/>
            <person name="Leadbetter J.R."/>
        </authorList>
    </citation>
    <scope>NUCLEOTIDE SEQUENCE [LARGE SCALE GENOMIC DNA]</scope>
    <source>
        <strain evidence="9 10">Mn-1</strain>
    </source>
</reference>
<dbReference type="Gene3D" id="1.20.1250.20">
    <property type="entry name" value="MFS general substrate transporter like domains"/>
    <property type="match status" value="2"/>
</dbReference>
<comment type="subcellular location">
    <subcellularLocation>
        <location evidence="1">Cell membrane</location>
        <topology evidence="1">Multi-pass membrane protein</topology>
    </subcellularLocation>
</comment>
<keyword evidence="5 7" id="KW-1133">Transmembrane helix</keyword>
<evidence type="ECO:0000256" key="1">
    <source>
        <dbReference type="ARBA" id="ARBA00004651"/>
    </source>
</evidence>
<keyword evidence="2" id="KW-0813">Transport</keyword>
<organism evidence="9 10">
    <name type="scientific">Candidatus Manganitrophus noduliformans</name>
    <dbReference type="NCBI Taxonomy" id="2606439"/>
    <lineage>
        <taxon>Bacteria</taxon>
        <taxon>Pseudomonadati</taxon>
        <taxon>Nitrospirota</taxon>
        <taxon>Nitrospiria</taxon>
        <taxon>Candidatus Troglogloeales</taxon>
        <taxon>Candidatus Manganitrophaceae</taxon>
        <taxon>Candidatus Manganitrophus</taxon>
    </lineage>
</organism>
<dbReference type="Pfam" id="PF07690">
    <property type="entry name" value="MFS_1"/>
    <property type="match status" value="1"/>
</dbReference>
<feature type="transmembrane region" description="Helical" evidence="7">
    <location>
        <begin position="165"/>
        <end position="184"/>
    </location>
</feature>
<dbReference type="EMBL" id="VTOW01000008">
    <property type="protein sequence ID" value="NKE73555.1"/>
    <property type="molecule type" value="Genomic_DNA"/>
</dbReference>
<keyword evidence="4 7" id="KW-0812">Transmembrane</keyword>
<feature type="transmembrane region" description="Helical" evidence="7">
    <location>
        <begin position="287"/>
        <end position="304"/>
    </location>
</feature>
<feature type="transmembrane region" description="Helical" evidence="7">
    <location>
        <begin position="7"/>
        <end position="33"/>
    </location>
</feature>
<evidence type="ECO:0000313" key="10">
    <source>
        <dbReference type="Proteomes" id="UP000534783"/>
    </source>
</evidence>
<evidence type="ECO:0000259" key="8">
    <source>
        <dbReference type="PROSITE" id="PS50850"/>
    </source>
</evidence>
<dbReference type="PRINTS" id="PR01035">
    <property type="entry name" value="TCRTETA"/>
</dbReference>
<gene>
    <name evidence="9" type="ORF">MNODULE_22600</name>
</gene>
<evidence type="ECO:0000256" key="2">
    <source>
        <dbReference type="ARBA" id="ARBA00022448"/>
    </source>
</evidence>
<proteinExistence type="predicted"/>
<dbReference type="InterPro" id="IPR011701">
    <property type="entry name" value="MFS"/>
</dbReference>